<dbReference type="Proteomes" id="UP000021816">
    <property type="component" value="Unassembled WGS sequence"/>
</dbReference>
<name>A0A011QNY3_9PROT</name>
<comment type="caution">
    <text evidence="1">The sequence shown here is derived from an EMBL/GenBank/DDBJ whole genome shotgun (WGS) entry which is preliminary data.</text>
</comment>
<evidence type="ECO:0000313" key="2">
    <source>
        <dbReference type="Proteomes" id="UP000021816"/>
    </source>
</evidence>
<dbReference type="AlphaFoldDB" id="A0A011QNY3"/>
<reference evidence="1 2" key="1">
    <citation type="submission" date="2014-02" db="EMBL/GenBank/DDBJ databases">
        <title>Expanding our view of genomic diversity in Candidatus Accumulibacter clades.</title>
        <authorList>
            <person name="Skennerton C.T."/>
            <person name="Barr J.J."/>
            <person name="Slater F.R."/>
            <person name="Bond P.L."/>
            <person name="Tyson G.W."/>
        </authorList>
    </citation>
    <scope>NUCLEOTIDE SEQUENCE [LARGE SCALE GENOMIC DNA]</scope>
    <source>
        <strain evidence="2">BA-92</strain>
    </source>
</reference>
<proteinExistence type="predicted"/>
<gene>
    <name evidence="1" type="ORF">AW10_01707</name>
</gene>
<evidence type="ECO:0000313" key="1">
    <source>
        <dbReference type="EMBL" id="EXI80564.1"/>
    </source>
</evidence>
<organism evidence="1 2">
    <name type="scientific">Candidatus Accumulibacter appositus</name>
    <dbReference type="NCBI Taxonomy" id="1454003"/>
    <lineage>
        <taxon>Bacteria</taxon>
        <taxon>Pseudomonadati</taxon>
        <taxon>Pseudomonadota</taxon>
        <taxon>Betaproteobacteria</taxon>
        <taxon>Candidatus Accumulibacter</taxon>
    </lineage>
</organism>
<accession>A0A011QNY3</accession>
<sequence>MKKTIRRYTAFIPRWCQAFGDYAPDPGGEGRAVEWLIGADSVGIIVLPDVRRLLAHELLSVHQPELEFQERSVRLNKRTYGEMNVLGHPGYAALRELLLGDDQLHLFLTYHLIHPSGTRIITMSRKAPLALLYKEMDPLPVIVGE</sequence>
<protein>
    <submittedName>
        <fullName evidence="1">Uncharacterized protein</fullName>
    </submittedName>
</protein>
<dbReference type="STRING" id="1454003.AW10_01707"/>
<dbReference type="EMBL" id="JEMX01000030">
    <property type="protein sequence ID" value="EXI80564.1"/>
    <property type="molecule type" value="Genomic_DNA"/>
</dbReference>
<dbReference type="PATRIC" id="fig|1454003.3.peg.1759"/>